<feature type="compositionally biased region" description="Polar residues" evidence="1">
    <location>
        <begin position="106"/>
        <end position="120"/>
    </location>
</feature>
<accession>A0AAV4DWT0</accession>
<sequence length="237" mass="26768">MFRFPIKELGRVADAQTQENHGSFSTSIFPATNAIKSTFIAGIGFYYPQVVVITQTGISGETPQVRSCDGSCAIIDALNMEEKYLVKITFQLNQHKISEGPHHTRQSGARSRLSRQMSRESSITELTHEVEVKAFELWWGKKMATSPGFHATKCADCLRRQTIKGRLVSLWLVSCVSSVSRGQLIHNKVISDFQVLRQARVPLVGLEPTTERSLRISGRIRYPLCHRRPTDIVKRKR</sequence>
<comment type="caution">
    <text evidence="2">The sequence shown here is derived from an EMBL/GenBank/DDBJ whole genome shotgun (WGS) entry which is preliminary data.</text>
</comment>
<keyword evidence="3" id="KW-1185">Reference proteome</keyword>
<organism evidence="2 3">
    <name type="scientific">Plakobranchus ocellatus</name>
    <dbReference type="NCBI Taxonomy" id="259542"/>
    <lineage>
        <taxon>Eukaryota</taxon>
        <taxon>Metazoa</taxon>
        <taxon>Spiralia</taxon>
        <taxon>Lophotrochozoa</taxon>
        <taxon>Mollusca</taxon>
        <taxon>Gastropoda</taxon>
        <taxon>Heterobranchia</taxon>
        <taxon>Euthyneura</taxon>
        <taxon>Panpulmonata</taxon>
        <taxon>Sacoglossa</taxon>
        <taxon>Placobranchoidea</taxon>
        <taxon>Plakobranchidae</taxon>
        <taxon>Plakobranchus</taxon>
    </lineage>
</organism>
<feature type="region of interest" description="Disordered" evidence="1">
    <location>
        <begin position="97"/>
        <end position="120"/>
    </location>
</feature>
<dbReference type="EMBL" id="BLXT01008440">
    <property type="protein sequence ID" value="GFO48747.1"/>
    <property type="molecule type" value="Genomic_DNA"/>
</dbReference>
<evidence type="ECO:0000313" key="3">
    <source>
        <dbReference type="Proteomes" id="UP000735302"/>
    </source>
</evidence>
<evidence type="ECO:0000256" key="1">
    <source>
        <dbReference type="SAM" id="MobiDB-lite"/>
    </source>
</evidence>
<dbReference type="AlphaFoldDB" id="A0AAV4DWT0"/>
<protein>
    <submittedName>
        <fullName evidence="2">Uncharacterized protein</fullName>
    </submittedName>
</protein>
<proteinExistence type="predicted"/>
<evidence type="ECO:0000313" key="2">
    <source>
        <dbReference type="EMBL" id="GFO48747.1"/>
    </source>
</evidence>
<name>A0AAV4DWT0_9GAST</name>
<reference evidence="2 3" key="1">
    <citation type="journal article" date="2021" name="Elife">
        <title>Chloroplast acquisition without the gene transfer in kleptoplastic sea slugs, Plakobranchus ocellatus.</title>
        <authorList>
            <person name="Maeda T."/>
            <person name="Takahashi S."/>
            <person name="Yoshida T."/>
            <person name="Shimamura S."/>
            <person name="Takaki Y."/>
            <person name="Nagai Y."/>
            <person name="Toyoda A."/>
            <person name="Suzuki Y."/>
            <person name="Arimoto A."/>
            <person name="Ishii H."/>
            <person name="Satoh N."/>
            <person name="Nishiyama T."/>
            <person name="Hasebe M."/>
            <person name="Maruyama T."/>
            <person name="Minagawa J."/>
            <person name="Obokata J."/>
            <person name="Shigenobu S."/>
        </authorList>
    </citation>
    <scope>NUCLEOTIDE SEQUENCE [LARGE SCALE GENOMIC DNA]</scope>
</reference>
<gene>
    <name evidence="2" type="ORF">PoB_007525200</name>
</gene>
<dbReference type="Proteomes" id="UP000735302">
    <property type="component" value="Unassembled WGS sequence"/>
</dbReference>